<dbReference type="Gene3D" id="3.30.420.40">
    <property type="match status" value="2"/>
</dbReference>
<dbReference type="SUPFAM" id="SSF53067">
    <property type="entry name" value="Actin-like ATPase domain"/>
    <property type="match status" value="1"/>
</dbReference>
<gene>
    <name evidence="2" type="ORF">FD32_GL001409</name>
</gene>
<evidence type="ECO:0000313" key="2">
    <source>
        <dbReference type="EMBL" id="KRM30990.1"/>
    </source>
</evidence>
<dbReference type="Proteomes" id="UP000051412">
    <property type="component" value="Unassembled WGS sequence"/>
</dbReference>
<dbReference type="AlphaFoldDB" id="A0A0R1XLE4"/>
<dbReference type="PATRIC" id="fig|1423782.4.peg.1467"/>
<evidence type="ECO:0000313" key="3">
    <source>
        <dbReference type="Proteomes" id="UP000051412"/>
    </source>
</evidence>
<proteinExistence type="inferred from homology"/>
<organism evidence="2 3">
    <name type="scientific">Limosilactobacillus panis DSM 6035</name>
    <dbReference type="NCBI Taxonomy" id="1423782"/>
    <lineage>
        <taxon>Bacteria</taxon>
        <taxon>Bacillati</taxon>
        <taxon>Bacillota</taxon>
        <taxon>Bacilli</taxon>
        <taxon>Lactobacillales</taxon>
        <taxon>Lactobacillaceae</taxon>
        <taxon>Limosilactobacillus</taxon>
    </lineage>
</organism>
<dbReference type="PANTHER" id="PTHR18964:SF170">
    <property type="entry name" value="SUGAR KINASE"/>
    <property type="match status" value="1"/>
</dbReference>
<dbReference type="PANTHER" id="PTHR18964">
    <property type="entry name" value="ROK (REPRESSOR, ORF, KINASE) FAMILY"/>
    <property type="match status" value="1"/>
</dbReference>
<dbReference type="InterPro" id="IPR043129">
    <property type="entry name" value="ATPase_NBD"/>
</dbReference>
<comment type="caution">
    <text evidence="2">The sequence shown here is derived from an EMBL/GenBank/DDBJ whole genome shotgun (WGS) entry which is preliminary data.</text>
</comment>
<protein>
    <submittedName>
        <fullName evidence="2">Rok family protein</fullName>
    </submittedName>
</protein>
<dbReference type="InterPro" id="IPR000600">
    <property type="entry name" value="ROK"/>
</dbReference>
<comment type="similarity">
    <text evidence="1">Belongs to the ROK (NagC/XylR) family.</text>
</comment>
<evidence type="ECO:0000256" key="1">
    <source>
        <dbReference type="ARBA" id="ARBA00006479"/>
    </source>
</evidence>
<sequence length="160" mass="17009">MEKNMRKNYLSIDVGGTDIKYGILDRAGNLITHDKLGTPQDGVGPFLETIDQIIRRYVDQIRGVAFSIPGTVIPATGEVKVGGALPYLDGLNLVEHVHQEIDDQLIVAVENDGKAAALAELWLGNLHNIKNGAAIVLGTGVGGGYHHRRSLIPGDALPGG</sequence>
<keyword evidence="3" id="KW-1185">Reference proteome</keyword>
<accession>A0A0R1XLE4</accession>
<dbReference type="Pfam" id="PF00480">
    <property type="entry name" value="ROK"/>
    <property type="match status" value="1"/>
</dbReference>
<name>A0A0R1XLE4_9LACO</name>
<dbReference type="EMBL" id="AZGM01000003">
    <property type="protein sequence ID" value="KRM30990.1"/>
    <property type="molecule type" value="Genomic_DNA"/>
</dbReference>
<reference evidence="2 3" key="1">
    <citation type="journal article" date="2015" name="Genome Announc.">
        <title>Expanding the biotechnology potential of lactobacilli through comparative genomics of 213 strains and associated genera.</title>
        <authorList>
            <person name="Sun Z."/>
            <person name="Harris H.M."/>
            <person name="McCann A."/>
            <person name="Guo C."/>
            <person name="Argimon S."/>
            <person name="Zhang W."/>
            <person name="Yang X."/>
            <person name="Jeffery I.B."/>
            <person name="Cooney J.C."/>
            <person name="Kagawa T.F."/>
            <person name="Liu W."/>
            <person name="Song Y."/>
            <person name="Salvetti E."/>
            <person name="Wrobel A."/>
            <person name="Rasinkangas P."/>
            <person name="Parkhill J."/>
            <person name="Rea M.C."/>
            <person name="O'Sullivan O."/>
            <person name="Ritari J."/>
            <person name="Douillard F.P."/>
            <person name="Paul Ross R."/>
            <person name="Yang R."/>
            <person name="Briner A.E."/>
            <person name="Felis G.E."/>
            <person name="de Vos W.M."/>
            <person name="Barrangou R."/>
            <person name="Klaenhammer T.R."/>
            <person name="Caufield P.W."/>
            <person name="Cui Y."/>
            <person name="Zhang H."/>
            <person name="O'Toole P.W."/>
        </authorList>
    </citation>
    <scope>NUCLEOTIDE SEQUENCE [LARGE SCALE GENOMIC DNA]</scope>
    <source>
        <strain evidence="2 3">DSM 6035</strain>
    </source>
</reference>
<dbReference type="STRING" id="1423782.FD32_GL001409"/>